<keyword evidence="2" id="KW-0624">Polysaccharide degradation</keyword>
<dbReference type="OrthoDB" id="4849160at2759"/>
<name>A0A550CTE5_9AGAR</name>
<dbReference type="InterPro" id="IPR049892">
    <property type="entry name" value="AA9"/>
</dbReference>
<sequence length="244" mass="25549">MFALTTAFVAAFLASNAAAHGGVNRYIIDGELYEGWAPFSGGADQETIGRPYSSYNPIMDAADATIHCNDDGSASANQLTATVAAGAEITAQWDQWTHREGPVMVYMADCGGDCSAVDSSTLEWFKIDEAGLLSGTVGDGEWGNGVVVDTLEWTSTIPESLAPGNYLIRHELLALHQSNTPQFYPECAQLEVTGSGSAKPSGDALVSFPGGYSMSDPGVTIDIYDSATAAETTYQAPGPAVWSG</sequence>
<keyword evidence="5" id="KW-0378">Hydrolase</keyword>
<dbReference type="EC" id="1.14.99.56" evidence="2"/>
<dbReference type="Proteomes" id="UP000320762">
    <property type="component" value="Unassembled WGS sequence"/>
</dbReference>
<keyword evidence="2" id="KW-0136">Cellulose degradation</keyword>
<comment type="function">
    <text evidence="2">Lytic polysaccharide monooxygenase (LMPO) that depolymerizes crystalline and amorphous polysaccharides via the oxidation of scissile alpha- or beta-(1-4)-glycosidic bonds, yielding C1 and/or C4 oxidation products. Catalysis by LPMOs requires the reduction of the active-site copper from Cu(II) to Cu(I) by a reducing agent and H(2)O(2) or O(2) as a cosubstrate.</text>
</comment>
<feature type="signal peptide" evidence="3">
    <location>
        <begin position="1"/>
        <end position="19"/>
    </location>
</feature>
<evidence type="ECO:0000313" key="5">
    <source>
        <dbReference type="EMBL" id="TRM68064.1"/>
    </source>
</evidence>
<keyword evidence="2" id="KW-0119">Carbohydrate metabolism</keyword>
<dbReference type="PANTHER" id="PTHR33353:SF19">
    <property type="entry name" value="GLYCOSYLHYDROLASE FAMILY 61-8 PROTEIN"/>
    <property type="match status" value="1"/>
</dbReference>
<organism evidence="5 6">
    <name type="scientific">Schizophyllum amplum</name>
    <dbReference type="NCBI Taxonomy" id="97359"/>
    <lineage>
        <taxon>Eukaryota</taxon>
        <taxon>Fungi</taxon>
        <taxon>Dikarya</taxon>
        <taxon>Basidiomycota</taxon>
        <taxon>Agaricomycotina</taxon>
        <taxon>Agaricomycetes</taxon>
        <taxon>Agaricomycetidae</taxon>
        <taxon>Agaricales</taxon>
        <taxon>Schizophyllaceae</taxon>
        <taxon>Schizophyllum</taxon>
    </lineage>
</organism>
<keyword evidence="2" id="KW-0964">Secreted</keyword>
<evidence type="ECO:0000259" key="4">
    <source>
        <dbReference type="Pfam" id="PF03443"/>
    </source>
</evidence>
<dbReference type="CDD" id="cd21175">
    <property type="entry name" value="LPMO_AA9"/>
    <property type="match status" value="1"/>
</dbReference>
<dbReference type="InterPro" id="IPR005103">
    <property type="entry name" value="AA9_LPMO"/>
</dbReference>
<evidence type="ECO:0000256" key="3">
    <source>
        <dbReference type="SAM" id="SignalP"/>
    </source>
</evidence>
<keyword evidence="6" id="KW-1185">Reference proteome</keyword>
<feature type="chain" id="PRO_5021829215" description="AA9 family lytic polysaccharide monooxygenase" evidence="3">
    <location>
        <begin position="20"/>
        <end position="244"/>
    </location>
</feature>
<dbReference type="STRING" id="97359.A0A550CTE5"/>
<dbReference type="EMBL" id="VDMD01000002">
    <property type="protein sequence ID" value="TRM68064.1"/>
    <property type="molecule type" value="Genomic_DNA"/>
</dbReference>
<evidence type="ECO:0000256" key="2">
    <source>
        <dbReference type="RuleBase" id="RU368122"/>
    </source>
</evidence>
<comment type="caution">
    <text evidence="5">The sequence shown here is derived from an EMBL/GenBank/DDBJ whole genome shotgun (WGS) entry which is preliminary data.</text>
</comment>
<dbReference type="Pfam" id="PF03443">
    <property type="entry name" value="AA9"/>
    <property type="match status" value="1"/>
</dbReference>
<dbReference type="GO" id="GO:0030248">
    <property type="term" value="F:cellulose binding"/>
    <property type="evidence" value="ECO:0007669"/>
    <property type="project" value="UniProtKB-UniRule"/>
</dbReference>
<evidence type="ECO:0000313" key="6">
    <source>
        <dbReference type="Proteomes" id="UP000320762"/>
    </source>
</evidence>
<dbReference type="PANTHER" id="PTHR33353">
    <property type="entry name" value="PUTATIVE (AFU_ORTHOLOGUE AFUA_1G12560)-RELATED"/>
    <property type="match status" value="1"/>
</dbReference>
<dbReference type="GO" id="GO:0030245">
    <property type="term" value="P:cellulose catabolic process"/>
    <property type="evidence" value="ECO:0007669"/>
    <property type="project" value="UniProtKB-UniRule"/>
</dbReference>
<comment type="subcellular location">
    <subcellularLocation>
        <location evidence="2">Secreted</location>
    </subcellularLocation>
</comment>
<dbReference type="Gene3D" id="2.70.50.70">
    <property type="match status" value="1"/>
</dbReference>
<proteinExistence type="predicted"/>
<evidence type="ECO:0000256" key="1">
    <source>
        <dbReference type="ARBA" id="ARBA00023157"/>
    </source>
</evidence>
<feature type="domain" description="Auxiliary Activity family 9 catalytic" evidence="4">
    <location>
        <begin position="20"/>
        <end position="234"/>
    </location>
</feature>
<reference evidence="5 6" key="1">
    <citation type="journal article" date="2019" name="New Phytol.">
        <title>Comparative genomics reveals unique wood-decay strategies and fruiting body development in the Schizophyllaceae.</title>
        <authorList>
            <person name="Almasi E."/>
            <person name="Sahu N."/>
            <person name="Krizsan K."/>
            <person name="Balint B."/>
            <person name="Kovacs G.M."/>
            <person name="Kiss B."/>
            <person name="Cseklye J."/>
            <person name="Drula E."/>
            <person name="Henrissat B."/>
            <person name="Nagy I."/>
            <person name="Chovatia M."/>
            <person name="Adam C."/>
            <person name="LaButti K."/>
            <person name="Lipzen A."/>
            <person name="Riley R."/>
            <person name="Grigoriev I.V."/>
            <person name="Nagy L.G."/>
        </authorList>
    </citation>
    <scope>NUCLEOTIDE SEQUENCE [LARGE SCALE GENOMIC DNA]</scope>
    <source>
        <strain evidence="5 6">NL-1724</strain>
    </source>
</reference>
<dbReference type="GO" id="GO:0008810">
    <property type="term" value="F:cellulase activity"/>
    <property type="evidence" value="ECO:0007669"/>
    <property type="project" value="UniProtKB-UniRule"/>
</dbReference>
<comment type="catalytic activity">
    <reaction evidence="2">
        <text>[(1-&gt;4)-beta-D-glucosyl]n+m + reduced acceptor + O2 = 4-dehydro-beta-D-glucosyl-[(1-&gt;4)-beta-D-glucosyl]n-1 + [(1-&gt;4)-beta-D-glucosyl]m + acceptor + H2O.</text>
        <dbReference type="EC" id="1.14.99.56"/>
    </reaction>
</comment>
<gene>
    <name evidence="5" type="ORF">BD626DRAFT_564933</name>
</gene>
<dbReference type="GO" id="GO:0005576">
    <property type="term" value="C:extracellular region"/>
    <property type="evidence" value="ECO:0007669"/>
    <property type="project" value="UniProtKB-SubCell"/>
</dbReference>
<comment type="domain">
    <text evidence="2">Has a modular structure: an endo-beta-1,4-glucanase catalytic module at the N-terminus, a linker rich in serines and threonines, and a C-terminal carbohydrate-binding module (CBM).</text>
</comment>
<keyword evidence="1 2" id="KW-1015">Disulfide bond</keyword>
<keyword evidence="3" id="KW-0732">Signal</keyword>
<protein>
    <recommendedName>
        <fullName evidence="2">AA9 family lytic polysaccharide monooxygenase</fullName>
        <ecNumber evidence="2">1.14.99.56</ecNumber>
    </recommendedName>
    <alternativeName>
        <fullName evidence="2">Endo-beta-1,4-glucanase</fullName>
    </alternativeName>
    <alternativeName>
        <fullName evidence="2">Glycosyl hydrolase 61 family protein</fullName>
    </alternativeName>
</protein>
<accession>A0A550CTE5</accession>
<dbReference type="AlphaFoldDB" id="A0A550CTE5"/>